<organism evidence="3 4">
    <name type="scientific">Cytospora paraplurivora</name>
    <dbReference type="NCBI Taxonomy" id="2898453"/>
    <lineage>
        <taxon>Eukaryota</taxon>
        <taxon>Fungi</taxon>
        <taxon>Dikarya</taxon>
        <taxon>Ascomycota</taxon>
        <taxon>Pezizomycotina</taxon>
        <taxon>Sordariomycetes</taxon>
        <taxon>Sordariomycetidae</taxon>
        <taxon>Diaporthales</taxon>
        <taxon>Cytosporaceae</taxon>
        <taxon>Cytospora</taxon>
    </lineage>
</organism>
<dbReference type="Proteomes" id="UP001320245">
    <property type="component" value="Unassembled WGS sequence"/>
</dbReference>
<proteinExistence type="predicted"/>
<dbReference type="EMBL" id="JAJSPL020000017">
    <property type="protein sequence ID" value="KAK7741842.1"/>
    <property type="molecule type" value="Genomic_DNA"/>
</dbReference>
<keyword evidence="1" id="KW-0472">Membrane</keyword>
<dbReference type="AlphaFoldDB" id="A0AAN9U7M7"/>
<evidence type="ECO:0000256" key="2">
    <source>
        <dbReference type="SAM" id="SignalP"/>
    </source>
</evidence>
<comment type="caution">
    <text evidence="3">The sequence shown here is derived from an EMBL/GenBank/DDBJ whole genome shotgun (WGS) entry which is preliminary data.</text>
</comment>
<accession>A0AAN9U7M7</accession>
<sequence length="321" mass="33420">MFWKAGATVLLAAGAHAGGVADLVAEGILTGRSPSSLEQRMQDDAARLIVVERRASSTAQASQNGTLDMEAWDTQVNAACQSALSKLQKASNPSGTCTCYNLPVINNQTGAFEADLRLYQLSTPTGDFDGISAEQIQVSLSYNGASVSPVNTTTAAEKVSSIKREDTQGKPTLLQTYMFVGQVDADKLQADSNMAALEAVVVPTVTLSAINSAGSTVSTNVSTNEASFLVGVFADVHVLSDTAQAQVAVNQVVAGLANGTVAFVLPGVNLLIFPIGLVITGAWFAIGLVVIGFGFFERVQHREAYRKTAAIAGKGAALNTF</sequence>
<feature type="transmembrane region" description="Helical" evidence="1">
    <location>
        <begin position="271"/>
        <end position="296"/>
    </location>
</feature>
<reference evidence="3 4" key="1">
    <citation type="journal article" date="2023" name="PLoS ONE">
        <title>Cytospora paraplurivora sp. nov. isolated from orchards with fruit tree decline syndrome in Ontario, Canada.</title>
        <authorList>
            <person name="Ilyukhin E."/>
            <person name="Nguyen H.D.T."/>
            <person name="Castle A.J."/>
            <person name="Ellouze W."/>
        </authorList>
    </citation>
    <scope>NUCLEOTIDE SEQUENCE [LARGE SCALE GENOMIC DNA]</scope>
    <source>
        <strain evidence="3 4">FDS-564</strain>
    </source>
</reference>
<feature type="signal peptide" evidence="2">
    <location>
        <begin position="1"/>
        <end position="17"/>
    </location>
</feature>
<keyword evidence="1" id="KW-1133">Transmembrane helix</keyword>
<protein>
    <submittedName>
        <fullName evidence="3">Uncharacterized protein</fullName>
    </submittedName>
</protein>
<keyword evidence="4" id="KW-1185">Reference proteome</keyword>
<gene>
    <name evidence="3" type="ORF">SLS53_004908</name>
</gene>
<evidence type="ECO:0000256" key="1">
    <source>
        <dbReference type="SAM" id="Phobius"/>
    </source>
</evidence>
<name>A0AAN9U7M7_9PEZI</name>
<feature type="chain" id="PRO_5042859157" evidence="2">
    <location>
        <begin position="18"/>
        <end position="321"/>
    </location>
</feature>
<evidence type="ECO:0000313" key="3">
    <source>
        <dbReference type="EMBL" id="KAK7741842.1"/>
    </source>
</evidence>
<evidence type="ECO:0000313" key="4">
    <source>
        <dbReference type="Proteomes" id="UP001320245"/>
    </source>
</evidence>
<keyword evidence="2" id="KW-0732">Signal</keyword>
<keyword evidence="1" id="KW-0812">Transmembrane</keyword>